<dbReference type="AlphaFoldDB" id="A0A6J8BKN6"/>
<proteinExistence type="predicted"/>
<sequence length="233" mass="26588">MNRPEQHRVKFSNEQNHNNYNSTNSKDCQYCGGKSCRIRCRFFETNKKLLKLNFETDTFEILENNDVVTLSRLTLKKSLAKIRKAVTIPKRSQTLINVAVSQQTHGSTVLLEPLISLAHKHRILAAKVLVKIKHGKAYLNLLNPTDRKVRIKARTKLAVVAHVNTETFQNFNETDPSVSPIKTPNSKSCSDLKFDLSESDLTDIEKQKMQKFLNENKQSIATDMTELGKNSFI</sequence>
<gene>
    <name evidence="1" type="ORF">MCOR_19886</name>
</gene>
<dbReference type="EMBL" id="CACVKT020003493">
    <property type="protein sequence ID" value="CAC5384222.1"/>
    <property type="molecule type" value="Genomic_DNA"/>
</dbReference>
<dbReference type="Proteomes" id="UP000507470">
    <property type="component" value="Unassembled WGS sequence"/>
</dbReference>
<keyword evidence="2" id="KW-1185">Reference proteome</keyword>
<reference evidence="1 2" key="1">
    <citation type="submission" date="2020-06" db="EMBL/GenBank/DDBJ databases">
        <authorList>
            <person name="Li R."/>
            <person name="Bekaert M."/>
        </authorList>
    </citation>
    <scope>NUCLEOTIDE SEQUENCE [LARGE SCALE GENOMIC DNA]</scope>
    <source>
        <strain evidence="2">wild</strain>
    </source>
</reference>
<organism evidence="1 2">
    <name type="scientific">Mytilus coruscus</name>
    <name type="common">Sea mussel</name>
    <dbReference type="NCBI Taxonomy" id="42192"/>
    <lineage>
        <taxon>Eukaryota</taxon>
        <taxon>Metazoa</taxon>
        <taxon>Spiralia</taxon>
        <taxon>Lophotrochozoa</taxon>
        <taxon>Mollusca</taxon>
        <taxon>Bivalvia</taxon>
        <taxon>Autobranchia</taxon>
        <taxon>Pteriomorphia</taxon>
        <taxon>Mytilida</taxon>
        <taxon>Mytiloidea</taxon>
        <taxon>Mytilidae</taxon>
        <taxon>Mytilinae</taxon>
        <taxon>Mytilus</taxon>
    </lineage>
</organism>
<protein>
    <submittedName>
        <fullName evidence="1">Uncharacterized protein</fullName>
    </submittedName>
</protein>
<evidence type="ECO:0000313" key="1">
    <source>
        <dbReference type="EMBL" id="CAC5384222.1"/>
    </source>
</evidence>
<accession>A0A6J8BKN6</accession>
<evidence type="ECO:0000313" key="2">
    <source>
        <dbReference type="Proteomes" id="UP000507470"/>
    </source>
</evidence>
<name>A0A6J8BKN6_MYTCO</name>